<dbReference type="AlphaFoldDB" id="A0AAV9MVH2"/>
<keyword evidence="5" id="KW-1185">Reference proteome</keyword>
<dbReference type="SUPFAM" id="SSF51735">
    <property type="entry name" value="NAD(P)-binding Rossmann-fold domains"/>
    <property type="match status" value="1"/>
</dbReference>
<dbReference type="InterPro" id="IPR036291">
    <property type="entry name" value="NAD(P)-bd_dom_sf"/>
</dbReference>
<dbReference type="InterPro" id="IPR020904">
    <property type="entry name" value="Sc_DH/Rdtase_CS"/>
</dbReference>
<dbReference type="Pfam" id="PF00106">
    <property type="entry name" value="adh_short"/>
    <property type="match status" value="1"/>
</dbReference>
<keyword evidence="2" id="KW-0521">NADP</keyword>
<gene>
    <name evidence="4" type="ORF">LTR84_008999</name>
</gene>
<evidence type="ECO:0000256" key="1">
    <source>
        <dbReference type="ARBA" id="ARBA00006484"/>
    </source>
</evidence>
<protein>
    <submittedName>
        <fullName evidence="4">Uncharacterized protein</fullName>
    </submittedName>
</protein>
<sequence length="301" mass="32185">MSLLTLDQSQLGGIQNKVVVITGGGDGIGLATALSFLASGARVVVGDLRLESIAAQGSKFGDSLRYLRCNVVNYQDQLDLFRTAKDNFGRIDVAIANAGTGKLPDDVVLVENINEEPPLPEVDVNLRGALFTARIAMHYMRQNGGGDLIMTSSVGGFKETIGLTTYVASKHGVIGIMRGLRLTSINDNIRVNVVCPWMTFTSMTKGIAPAWKGSGLPYNVAQDVANAMLYAVMANVKSSPSDTGSRGQFHGKVIFVGGGKSYEIEDRLQTLEPHWLGEANSRILEKGQAFLHSGSAPWNGI</sequence>
<dbReference type="InterPro" id="IPR002347">
    <property type="entry name" value="SDR_fam"/>
</dbReference>
<name>A0AAV9MVH2_9EURO</name>
<evidence type="ECO:0000313" key="5">
    <source>
        <dbReference type="Proteomes" id="UP001358417"/>
    </source>
</evidence>
<reference evidence="4 5" key="1">
    <citation type="submission" date="2023-08" db="EMBL/GenBank/DDBJ databases">
        <title>Black Yeasts Isolated from many extreme environments.</title>
        <authorList>
            <person name="Coleine C."/>
            <person name="Stajich J.E."/>
            <person name="Selbmann L."/>
        </authorList>
    </citation>
    <scope>NUCLEOTIDE SEQUENCE [LARGE SCALE GENOMIC DNA]</scope>
    <source>
        <strain evidence="4 5">CCFEE 5792</strain>
    </source>
</reference>
<dbReference type="GO" id="GO:0016491">
    <property type="term" value="F:oxidoreductase activity"/>
    <property type="evidence" value="ECO:0007669"/>
    <property type="project" value="UniProtKB-KW"/>
</dbReference>
<evidence type="ECO:0000313" key="4">
    <source>
        <dbReference type="EMBL" id="KAK5045630.1"/>
    </source>
</evidence>
<comment type="similarity">
    <text evidence="1">Belongs to the short-chain dehydrogenases/reductases (SDR) family.</text>
</comment>
<dbReference type="PROSITE" id="PS00061">
    <property type="entry name" value="ADH_SHORT"/>
    <property type="match status" value="1"/>
</dbReference>
<proteinExistence type="inferred from homology"/>
<keyword evidence="3" id="KW-0560">Oxidoreductase</keyword>
<evidence type="ECO:0000256" key="3">
    <source>
        <dbReference type="ARBA" id="ARBA00023002"/>
    </source>
</evidence>
<dbReference type="PANTHER" id="PTHR43180:SF33">
    <property type="entry name" value="15-HYDROXYPROSTAGLANDIN DEHYDROGENASE [NAD(+)]-LIKE"/>
    <property type="match status" value="1"/>
</dbReference>
<dbReference type="Proteomes" id="UP001358417">
    <property type="component" value="Unassembled WGS sequence"/>
</dbReference>
<organism evidence="4 5">
    <name type="scientific">Exophiala bonariae</name>
    <dbReference type="NCBI Taxonomy" id="1690606"/>
    <lineage>
        <taxon>Eukaryota</taxon>
        <taxon>Fungi</taxon>
        <taxon>Dikarya</taxon>
        <taxon>Ascomycota</taxon>
        <taxon>Pezizomycotina</taxon>
        <taxon>Eurotiomycetes</taxon>
        <taxon>Chaetothyriomycetidae</taxon>
        <taxon>Chaetothyriales</taxon>
        <taxon>Herpotrichiellaceae</taxon>
        <taxon>Exophiala</taxon>
    </lineage>
</organism>
<dbReference type="PRINTS" id="PR00081">
    <property type="entry name" value="GDHRDH"/>
</dbReference>
<dbReference type="Gene3D" id="3.40.50.720">
    <property type="entry name" value="NAD(P)-binding Rossmann-like Domain"/>
    <property type="match status" value="1"/>
</dbReference>
<accession>A0AAV9MVH2</accession>
<comment type="caution">
    <text evidence="4">The sequence shown here is derived from an EMBL/GenBank/DDBJ whole genome shotgun (WGS) entry which is preliminary data.</text>
</comment>
<dbReference type="RefSeq" id="XP_064701248.1">
    <property type="nucleotide sequence ID" value="XM_064852541.1"/>
</dbReference>
<dbReference type="EMBL" id="JAVRRD010000035">
    <property type="protein sequence ID" value="KAK5045630.1"/>
    <property type="molecule type" value="Genomic_DNA"/>
</dbReference>
<dbReference type="PANTHER" id="PTHR43180">
    <property type="entry name" value="3-OXOACYL-(ACYL-CARRIER-PROTEIN) REDUCTASE (AFU_ORTHOLOGUE AFUA_6G11210)"/>
    <property type="match status" value="1"/>
</dbReference>
<dbReference type="GeneID" id="89977160"/>
<evidence type="ECO:0000256" key="2">
    <source>
        <dbReference type="ARBA" id="ARBA00022857"/>
    </source>
</evidence>